<evidence type="ECO:0000313" key="3">
    <source>
        <dbReference type="EMBL" id="WCT53926.1"/>
    </source>
</evidence>
<protein>
    <submittedName>
        <fullName evidence="3">Hydantoinase/oxoprolinase family protein</fullName>
    </submittedName>
</protein>
<dbReference type="SUPFAM" id="SSF53067">
    <property type="entry name" value="Actin-like ATPase domain"/>
    <property type="match status" value="1"/>
</dbReference>
<accession>A0AAX3LWS3</accession>
<dbReference type="GO" id="GO:0016787">
    <property type="term" value="F:hydrolase activity"/>
    <property type="evidence" value="ECO:0007669"/>
    <property type="project" value="InterPro"/>
</dbReference>
<sequence>MYKIGIDVGGTNTDAVILDEHHQVIAKVKAPTSSDVESGIYEALERILQEADIPASRISSVMLGTTHATNAIIERNRLAKIACVRICLPAGTSVEPMFTWDQSLRDAAGDTYYYIHGGCESNGRPLAQTTLDRAECEQVLYDIEAKGIESIAVTSIFSPVLSGFEKQFAEWAYEILGANFPVTLSSEIGSLGLLERENSAALNAALVQVASAVSNGLEMALKRYGIEAQIFFAQNDGTLMTLEYAKKYPILTIGSGPTNSIRGAAELSGLKECIICDIGGTTTDIGILVNGFPRESSVAVSIGGVRTNFRMPDIISIGIGGGSIVRQTENGITVGPDSVGYHIVRESIAFGGDTLTATDCLLASGKAKIDHPDCDRTRLAQIPEQVWQQAIDSINNKIQIAVDQIKTSAHDMPVVLVGGGAILIPGEMDGASEVIRPEHSGCANALGAAIAQVSGDIDKMFSMAGRHRQDVLEEAKQEAIQKAIIAGADPDTVELIDLEELPMAYVTSEFVRIKAKAAGQMKKMMNTL</sequence>
<dbReference type="PANTHER" id="PTHR11365">
    <property type="entry name" value="5-OXOPROLINASE RELATED"/>
    <property type="match status" value="1"/>
</dbReference>
<dbReference type="Gene3D" id="3.30.420.40">
    <property type="match status" value="1"/>
</dbReference>
<dbReference type="KEGG" id="pka:PQ456_11965"/>
<dbReference type="InterPro" id="IPR045079">
    <property type="entry name" value="Oxoprolinase-like"/>
</dbReference>
<evidence type="ECO:0000259" key="1">
    <source>
        <dbReference type="Pfam" id="PF01968"/>
    </source>
</evidence>
<evidence type="ECO:0000313" key="4">
    <source>
        <dbReference type="Proteomes" id="UP001220509"/>
    </source>
</evidence>
<dbReference type="PANTHER" id="PTHR11365:SF10">
    <property type="entry name" value="HYDANTOINASE_OXOPROLINASE"/>
    <property type="match status" value="1"/>
</dbReference>
<dbReference type="Pfam" id="PF05378">
    <property type="entry name" value="Hydant_A_N"/>
    <property type="match status" value="1"/>
</dbReference>
<reference evidence="3 4" key="1">
    <citation type="submission" date="2023-02" db="EMBL/GenBank/DDBJ databases">
        <title>Genome sequence of Paenibacillus kyungheensis KACC 18744.</title>
        <authorList>
            <person name="Kim S."/>
            <person name="Heo J."/>
            <person name="Kwon S.-W."/>
        </authorList>
    </citation>
    <scope>NUCLEOTIDE SEQUENCE [LARGE SCALE GENOMIC DNA]</scope>
    <source>
        <strain evidence="3 4">KACC 18744</strain>
    </source>
</reference>
<dbReference type="Proteomes" id="UP001220509">
    <property type="component" value="Chromosome"/>
</dbReference>
<feature type="domain" description="Hydantoinase A/oxoprolinase" evidence="1">
    <location>
        <begin position="196"/>
        <end position="453"/>
    </location>
</feature>
<dbReference type="InterPro" id="IPR043129">
    <property type="entry name" value="ATPase_NBD"/>
</dbReference>
<proteinExistence type="predicted"/>
<organism evidence="3 4">
    <name type="scientific">Paenibacillus kyungheensis</name>
    <dbReference type="NCBI Taxonomy" id="1452732"/>
    <lineage>
        <taxon>Bacteria</taxon>
        <taxon>Bacillati</taxon>
        <taxon>Bacillota</taxon>
        <taxon>Bacilli</taxon>
        <taxon>Bacillales</taxon>
        <taxon>Paenibacillaceae</taxon>
        <taxon>Paenibacillus</taxon>
    </lineage>
</organism>
<dbReference type="AlphaFoldDB" id="A0AAX3LWS3"/>
<keyword evidence="4" id="KW-1185">Reference proteome</keyword>
<name>A0AAX3LWS3_9BACL</name>
<dbReference type="InterPro" id="IPR002821">
    <property type="entry name" value="Hydantoinase_A"/>
</dbReference>
<feature type="domain" description="Hydantoinase/oxoprolinase N-terminal" evidence="2">
    <location>
        <begin position="3"/>
        <end position="175"/>
    </location>
</feature>
<dbReference type="RefSeq" id="WP_273612485.1">
    <property type="nucleotide sequence ID" value="NZ_CP117416.1"/>
</dbReference>
<gene>
    <name evidence="3" type="ORF">PQ456_11965</name>
</gene>
<dbReference type="Pfam" id="PF01968">
    <property type="entry name" value="Hydantoinase_A"/>
    <property type="match status" value="1"/>
</dbReference>
<evidence type="ECO:0000259" key="2">
    <source>
        <dbReference type="Pfam" id="PF05378"/>
    </source>
</evidence>
<dbReference type="InterPro" id="IPR008040">
    <property type="entry name" value="Hydant_A_N"/>
</dbReference>
<dbReference type="EMBL" id="CP117416">
    <property type="protein sequence ID" value="WCT53926.1"/>
    <property type="molecule type" value="Genomic_DNA"/>
</dbReference>